<dbReference type="Gene3D" id="2.160.20.10">
    <property type="entry name" value="Single-stranded right-handed beta-helix, Pectin lyase-like"/>
    <property type="match status" value="1"/>
</dbReference>
<dbReference type="InterPro" id="IPR011050">
    <property type="entry name" value="Pectin_lyase_fold/virulence"/>
</dbReference>
<evidence type="ECO:0000256" key="1">
    <source>
        <dbReference type="SAM" id="MobiDB-lite"/>
    </source>
</evidence>
<dbReference type="PROSITE" id="PS51318">
    <property type="entry name" value="TAT"/>
    <property type="match status" value="1"/>
</dbReference>
<dbReference type="SUPFAM" id="SSF51126">
    <property type="entry name" value="Pectin lyase-like"/>
    <property type="match status" value="1"/>
</dbReference>
<proteinExistence type="predicted"/>
<protein>
    <submittedName>
        <fullName evidence="2">Uncharacterized protein</fullName>
    </submittedName>
</protein>
<feature type="compositionally biased region" description="Gly residues" evidence="1">
    <location>
        <begin position="48"/>
        <end position="66"/>
    </location>
</feature>
<gene>
    <name evidence="2" type="ORF">IDH45_23970</name>
</gene>
<dbReference type="RefSeq" id="WP_190930663.1">
    <property type="nucleotide sequence ID" value="NZ_JACXJA010000036.1"/>
</dbReference>
<name>A0A927CEC3_9BACL</name>
<organism evidence="2 3">
    <name type="scientific">Paenibacillus oceani</name>
    <dbReference type="NCBI Taxonomy" id="2772510"/>
    <lineage>
        <taxon>Bacteria</taxon>
        <taxon>Bacillati</taxon>
        <taxon>Bacillota</taxon>
        <taxon>Bacilli</taxon>
        <taxon>Bacillales</taxon>
        <taxon>Paenibacillaceae</taxon>
        <taxon>Paenibacillus</taxon>
    </lineage>
</organism>
<comment type="caution">
    <text evidence="2">The sequence shown here is derived from an EMBL/GenBank/DDBJ whole genome shotgun (WGS) entry which is preliminary data.</text>
</comment>
<feature type="region of interest" description="Disordered" evidence="1">
    <location>
        <begin position="41"/>
        <end position="72"/>
    </location>
</feature>
<evidence type="ECO:0000313" key="3">
    <source>
        <dbReference type="Proteomes" id="UP000639396"/>
    </source>
</evidence>
<dbReference type="InterPro" id="IPR006311">
    <property type="entry name" value="TAT_signal"/>
</dbReference>
<accession>A0A927CEC3</accession>
<dbReference type="InterPro" id="IPR012334">
    <property type="entry name" value="Pectin_lyas_fold"/>
</dbReference>
<feature type="region of interest" description="Disordered" evidence="1">
    <location>
        <begin position="572"/>
        <end position="591"/>
    </location>
</feature>
<dbReference type="EMBL" id="JACXJA010000036">
    <property type="protein sequence ID" value="MBD2865042.1"/>
    <property type="molecule type" value="Genomic_DNA"/>
</dbReference>
<keyword evidence="3" id="KW-1185">Reference proteome</keyword>
<reference evidence="2" key="1">
    <citation type="submission" date="2020-09" db="EMBL/GenBank/DDBJ databases">
        <title>A novel bacterium of genus Paenibacillus, isolated from South China Sea.</title>
        <authorList>
            <person name="Huang H."/>
            <person name="Mo K."/>
            <person name="Hu Y."/>
        </authorList>
    </citation>
    <scope>NUCLEOTIDE SEQUENCE</scope>
    <source>
        <strain evidence="2">IB182363</strain>
    </source>
</reference>
<evidence type="ECO:0000313" key="2">
    <source>
        <dbReference type="EMBL" id="MBD2865042.1"/>
    </source>
</evidence>
<sequence>MNREAISRRQMLARLGIGAVGATFATAGIVSGAPFGEGSVQNHVYGGSSDGNGKGNGRGNGHGNGSANGHENRNSACDTPICSLSSMLDLIGLEGGTDRECVHLIGYRPGHTIGGGPFYWDAARPRADHNGGAVISPTVPLLPDFSNLSGFLNGIGETAPSGTGCWVRPVKAEIPLEEFGIDPTGQTDSYDVIMKAAAYAFSFNQNPPGQSYQTNVGATLLFPRGSIRLDREVVLTGWGIHLRGHRLMTRICNGGAFTGEAYFRFYNPATYLSDVSCCDMAFDGRGLAVKGVVFQRCRNPVIASGLSGQYMGAALVKTLQCDMWLIDDVFFIPLAPGSSANGIEIISGNEGVLSRAKLFGWNDTAGTEKTNGSAVYIENNEEVKLFAVEIAFFGRYGLEARGCFALKSYDLQAESCGLGGAILTASGTKRSIYCTFSGTNLDGVGDQKKLWIDDALGCRVLDHTAGPIELTTKSEKCVVDISAGGRGGGVTNTGTNNVVISDFFGQFKVSGGVRIAGTTGKVTAEGTLALEAATSIVPKKFMAFQSDWSTLDTGGLRLGTYRLWVDSSGRLRMKNGDPTGDTDGELVGAQS</sequence>
<dbReference type="AlphaFoldDB" id="A0A927CEC3"/>
<dbReference type="Proteomes" id="UP000639396">
    <property type="component" value="Unassembled WGS sequence"/>
</dbReference>